<dbReference type="EMBL" id="KF121141">
    <property type="protein sequence ID" value="AIA88425.1"/>
    <property type="molecule type" value="Genomic_DNA"/>
</dbReference>
<evidence type="ECO:0000313" key="1">
    <source>
        <dbReference type="EMBL" id="AIA88425.1"/>
    </source>
</evidence>
<proteinExistence type="predicted"/>
<protein>
    <submittedName>
        <fullName evidence="1">CAZy families GH46 protein</fullName>
    </submittedName>
</protein>
<accession>A0A060C603</accession>
<dbReference type="AlphaFoldDB" id="A0A060C603"/>
<name>A0A060C603_9GAMM</name>
<dbReference type="SUPFAM" id="SSF53955">
    <property type="entry name" value="Lysozyme-like"/>
    <property type="match status" value="1"/>
</dbReference>
<sequence length="120" mass="13656">MAVIYDSTVHGSLKLVCDRTNGAGSLADRGERRWIADYVRTRRDWLAQHRRKELRATVYRMEAFARLVEQGYFGLELPLVVRDLEISTLTLHALPADCYDGPRPGSRMLAVQTPLLRGLD</sequence>
<organism evidence="1">
    <name type="scientific">uncultured Cellvibrio sp</name>
    <dbReference type="NCBI Taxonomy" id="174586"/>
    <lineage>
        <taxon>Bacteria</taxon>
        <taxon>Pseudomonadati</taxon>
        <taxon>Pseudomonadota</taxon>
        <taxon>Gammaproteobacteria</taxon>
        <taxon>Cellvibrionales</taxon>
        <taxon>Cellvibrionaceae</taxon>
        <taxon>Cellvibrio</taxon>
        <taxon>environmental samples</taxon>
    </lineage>
</organism>
<dbReference type="Gene3D" id="1.20.141.10">
    <property type="entry name" value="Chitosanase, subunit A, domain 1"/>
    <property type="match status" value="1"/>
</dbReference>
<reference evidence="1" key="1">
    <citation type="journal article" date="2013" name="Environ. Microbiol.">
        <title>Seasonally variable intestinal metagenomes of the red palm weevil (Rhynchophorus ferrugineus).</title>
        <authorList>
            <person name="Jia S."/>
            <person name="Zhang X."/>
            <person name="Zhang G."/>
            <person name="Yin A."/>
            <person name="Zhang S."/>
            <person name="Li F."/>
            <person name="Wang L."/>
            <person name="Zhao D."/>
            <person name="Yun Q."/>
            <person name="Tala"/>
            <person name="Wang J."/>
            <person name="Sun G."/>
            <person name="Baabdullah M."/>
            <person name="Yu X."/>
            <person name="Hu S."/>
            <person name="Al-Mssallem I.S."/>
            <person name="Yu J."/>
        </authorList>
    </citation>
    <scope>NUCLEOTIDE SEQUENCE</scope>
</reference>
<feature type="non-terminal residue" evidence="1">
    <location>
        <position position="120"/>
    </location>
</feature>
<dbReference type="InterPro" id="IPR023346">
    <property type="entry name" value="Lysozyme-like_dom_sf"/>
</dbReference>